<dbReference type="InterPro" id="IPR024083">
    <property type="entry name" value="Fumarase/histidase_N"/>
</dbReference>
<sequence>MLLQQTQKSGCCVLAAGLRKRTCANTLVRRSRLLVSHHDSIKQVGDSNRSFSTSSTNMEKDYRLERDTFGELKVPNSKLYGAQTLRSVINFPIGGNPERMPLPVIKAMGVLKKAAAIVNKEYGLDAKISEAISKAADEVISGALYEDHFPLVIWQTGSGTQTNMNVNEVISNRAIQLLGGVLGSKSPVHPNDHVNKSQSSNDTFPTAMHIAVAVELNSSLIPSITKLRDALNSKANEFNSIVKIGRTHTQDATPLTLGQEFSGYVQQLTFALERINATLPRLYMLAAGGTAVGTGLNTPIGFDVKVADQVKNLTSLPFVTAPNKFEALASHDAMVEVSGALNVIACSLMKIANDIRFLASGPRCGLGELSLPENEPGSSIMPGKVNPTQCEAITMVAAQIMGNHVACTIGGSNGHFELNVFKPMMVANVLRSIRLISDSSIAFTDNCVVGIVANKDRISKLLHESLMLVTALNPHIGYDKAAQIAKTAHKDGTTLKEAALKLGHLTSQDFDKWVIPENMLGPK</sequence>
<evidence type="ECO:0000256" key="1">
    <source>
        <dbReference type="ARBA" id="ARBA00009084"/>
    </source>
</evidence>
<accession>A0ABP1QYI1</accession>
<keyword evidence="3" id="KW-0456">Lyase</keyword>
<dbReference type="EC" id="4.2.1.2" evidence="2"/>
<dbReference type="InterPro" id="IPR008948">
    <property type="entry name" value="L-Aspartase-like"/>
</dbReference>
<dbReference type="NCBIfam" id="TIGR00979">
    <property type="entry name" value="fumC_II"/>
    <property type="match status" value="1"/>
</dbReference>
<evidence type="ECO:0000313" key="6">
    <source>
        <dbReference type="EMBL" id="CAL8113780.1"/>
    </source>
</evidence>
<dbReference type="Pfam" id="PF10415">
    <property type="entry name" value="FumaraseC_C"/>
    <property type="match status" value="1"/>
</dbReference>
<keyword evidence="7" id="KW-1185">Reference proteome</keyword>
<dbReference type="PRINTS" id="PR00145">
    <property type="entry name" value="ARGSUCLYASE"/>
</dbReference>
<reference evidence="6 7" key="1">
    <citation type="submission" date="2024-08" db="EMBL/GenBank/DDBJ databases">
        <authorList>
            <person name="Cucini C."/>
            <person name="Frati F."/>
        </authorList>
    </citation>
    <scope>NUCLEOTIDE SEQUENCE [LARGE SCALE GENOMIC DNA]</scope>
</reference>
<dbReference type="EMBL" id="CAXLJM020000049">
    <property type="protein sequence ID" value="CAL8113780.1"/>
    <property type="molecule type" value="Genomic_DNA"/>
</dbReference>
<dbReference type="PANTHER" id="PTHR11444:SF1">
    <property type="entry name" value="FUMARATE HYDRATASE, MITOCHONDRIAL"/>
    <property type="match status" value="1"/>
</dbReference>
<dbReference type="HAMAP" id="MF_00743">
    <property type="entry name" value="FumaraseC"/>
    <property type="match status" value="1"/>
</dbReference>
<dbReference type="InterPro" id="IPR022761">
    <property type="entry name" value="Fumarate_lyase_N"/>
</dbReference>
<proteinExistence type="inferred from homology"/>
<dbReference type="InterPro" id="IPR000362">
    <property type="entry name" value="Fumarate_lyase_fam"/>
</dbReference>
<dbReference type="CDD" id="cd01362">
    <property type="entry name" value="Fumarase_classII"/>
    <property type="match status" value="1"/>
</dbReference>
<protein>
    <recommendedName>
        <fullName evidence="2">fumarate hydratase</fullName>
        <ecNumber evidence="2">4.2.1.2</ecNumber>
    </recommendedName>
</protein>
<dbReference type="Pfam" id="PF00206">
    <property type="entry name" value="Lyase_1"/>
    <property type="match status" value="1"/>
</dbReference>
<feature type="domain" description="Fumarate lyase N-terminal" evidence="4">
    <location>
        <begin position="70"/>
        <end position="402"/>
    </location>
</feature>
<evidence type="ECO:0000313" key="7">
    <source>
        <dbReference type="Proteomes" id="UP001642540"/>
    </source>
</evidence>
<dbReference type="InterPro" id="IPR005677">
    <property type="entry name" value="Fum_hydII"/>
</dbReference>
<dbReference type="PRINTS" id="PR00149">
    <property type="entry name" value="FUMRATELYASE"/>
</dbReference>
<comment type="similarity">
    <text evidence="1">Belongs to the class-II fumarase/aspartase family. Fumarase subfamily.</text>
</comment>
<evidence type="ECO:0000259" key="5">
    <source>
        <dbReference type="Pfam" id="PF10415"/>
    </source>
</evidence>
<comment type="caution">
    <text evidence="6">The sequence shown here is derived from an EMBL/GenBank/DDBJ whole genome shotgun (WGS) entry which is preliminary data.</text>
</comment>
<evidence type="ECO:0000256" key="2">
    <source>
        <dbReference type="ARBA" id="ARBA00012921"/>
    </source>
</evidence>
<dbReference type="Gene3D" id="1.20.200.10">
    <property type="entry name" value="Fumarase/aspartase (Central domain)"/>
    <property type="match status" value="1"/>
</dbReference>
<name>A0ABP1QYI1_9HEXA</name>
<dbReference type="InterPro" id="IPR020557">
    <property type="entry name" value="Fumarate_lyase_CS"/>
</dbReference>
<dbReference type="SUPFAM" id="SSF48557">
    <property type="entry name" value="L-aspartase-like"/>
    <property type="match status" value="1"/>
</dbReference>
<dbReference type="PROSITE" id="PS00163">
    <property type="entry name" value="FUMARATE_LYASES"/>
    <property type="match status" value="1"/>
</dbReference>
<dbReference type="Gene3D" id="1.10.40.30">
    <property type="entry name" value="Fumarase/aspartase (C-terminal domain)"/>
    <property type="match status" value="1"/>
</dbReference>
<dbReference type="Proteomes" id="UP001642540">
    <property type="component" value="Unassembled WGS sequence"/>
</dbReference>
<dbReference type="NCBIfam" id="NF008909">
    <property type="entry name" value="PRK12273.1"/>
    <property type="match status" value="1"/>
</dbReference>
<dbReference type="InterPro" id="IPR018951">
    <property type="entry name" value="Fumarase_C_C"/>
</dbReference>
<evidence type="ECO:0000256" key="3">
    <source>
        <dbReference type="ARBA" id="ARBA00023239"/>
    </source>
</evidence>
<organism evidence="6 7">
    <name type="scientific">Orchesella dallaii</name>
    <dbReference type="NCBI Taxonomy" id="48710"/>
    <lineage>
        <taxon>Eukaryota</taxon>
        <taxon>Metazoa</taxon>
        <taxon>Ecdysozoa</taxon>
        <taxon>Arthropoda</taxon>
        <taxon>Hexapoda</taxon>
        <taxon>Collembola</taxon>
        <taxon>Entomobryomorpha</taxon>
        <taxon>Entomobryoidea</taxon>
        <taxon>Orchesellidae</taxon>
        <taxon>Orchesellinae</taxon>
        <taxon>Orchesella</taxon>
    </lineage>
</organism>
<dbReference type="Gene3D" id="1.10.275.10">
    <property type="entry name" value="Fumarase/aspartase (N-terminal domain)"/>
    <property type="match status" value="1"/>
</dbReference>
<gene>
    <name evidence="6" type="ORF">ODALV1_LOCUS16169</name>
</gene>
<evidence type="ECO:0000259" key="4">
    <source>
        <dbReference type="Pfam" id="PF00206"/>
    </source>
</evidence>
<feature type="domain" description="Fumarase C C-terminal" evidence="5">
    <location>
        <begin position="468"/>
        <end position="520"/>
    </location>
</feature>
<dbReference type="PANTHER" id="PTHR11444">
    <property type="entry name" value="ASPARTATEAMMONIA/ARGININOSUCCINATE/ADENYLOSUCCINATE LYASE"/>
    <property type="match status" value="1"/>
</dbReference>